<protein>
    <submittedName>
        <fullName evidence="2">LytR C-terminal domain-containing protein</fullName>
    </submittedName>
</protein>
<dbReference type="RefSeq" id="WP_186346909.1">
    <property type="nucleotide sequence ID" value="NZ_BMMR01000002.1"/>
</dbReference>
<proteinExistence type="predicted"/>
<dbReference type="Gene3D" id="3.30.70.2390">
    <property type="match status" value="1"/>
</dbReference>
<evidence type="ECO:0000313" key="2">
    <source>
        <dbReference type="EMBL" id="MBC2961701.1"/>
    </source>
</evidence>
<feature type="domain" description="LytR/CpsA/Psr regulator C-terminal" evidence="1">
    <location>
        <begin position="62"/>
        <end position="148"/>
    </location>
</feature>
<comment type="caution">
    <text evidence="2">The sequence shown here is derived from an EMBL/GenBank/DDBJ whole genome shotgun (WGS) entry which is preliminary data.</text>
</comment>
<accession>A0ABR6UB79</accession>
<name>A0ABR6UB79_9ACTN</name>
<dbReference type="InterPro" id="IPR027381">
    <property type="entry name" value="LytR/CpsA/Psr_C"/>
</dbReference>
<dbReference type="Pfam" id="PF13399">
    <property type="entry name" value="LytR_C"/>
    <property type="match status" value="1"/>
</dbReference>
<keyword evidence="3" id="KW-1185">Reference proteome</keyword>
<evidence type="ECO:0000259" key="1">
    <source>
        <dbReference type="Pfam" id="PF13399"/>
    </source>
</evidence>
<sequence>MPAGLDDRLRSLVTLGVLALLLLVGAAWGWSAATKPFPGAVETPVCVDTELGPGDRLFADRVVVSVLNASRREGLASRTMQLFVDAGFVAGETGNAPRGTEVAYAQVWSDTADDPAVRLVRTRLGPDAGFDRRESVGPGVTVVVGDDFEDLVDGKESVRVKRDSVVCAPPE</sequence>
<reference evidence="2 3" key="1">
    <citation type="submission" date="2020-08" db="EMBL/GenBank/DDBJ databases">
        <title>novel species in genus Nocardioides.</title>
        <authorList>
            <person name="Zhang G."/>
        </authorList>
    </citation>
    <scope>NUCLEOTIDE SEQUENCE [LARGE SCALE GENOMIC DNA]</scope>
    <source>
        <strain evidence="2 3">SC8A-24</strain>
    </source>
</reference>
<dbReference type="EMBL" id="JACMYC010000010">
    <property type="protein sequence ID" value="MBC2961701.1"/>
    <property type="molecule type" value="Genomic_DNA"/>
</dbReference>
<gene>
    <name evidence="2" type="ORF">H7344_15485</name>
</gene>
<organism evidence="2 3">
    <name type="scientific">Nocardioides deserti</name>
    <dbReference type="NCBI Taxonomy" id="1588644"/>
    <lineage>
        <taxon>Bacteria</taxon>
        <taxon>Bacillati</taxon>
        <taxon>Actinomycetota</taxon>
        <taxon>Actinomycetes</taxon>
        <taxon>Propionibacteriales</taxon>
        <taxon>Nocardioidaceae</taxon>
        <taxon>Nocardioides</taxon>
    </lineage>
</organism>
<dbReference type="Proteomes" id="UP000604001">
    <property type="component" value="Unassembled WGS sequence"/>
</dbReference>
<evidence type="ECO:0000313" key="3">
    <source>
        <dbReference type="Proteomes" id="UP000604001"/>
    </source>
</evidence>